<sequence length="155" mass="17593">MTISELSEKAELIAERQRRLQSHWHTYGNTLVQAITLSKYKLHHVINCEPQDGLCFWLFNHFVLRVDKDQGFNAHTIDYRLESREGGESLRIASARLDNDGLLDGGIDIRNRDKVLEHYLAKIGPVYDCLWQAMQSDTALTLSAIAPALSRASQA</sequence>
<accession>A0A5J5FU99</accession>
<dbReference type="OrthoDB" id="6412952at2"/>
<evidence type="ECO:0000313" key="2">
    <source>
        <dbReference type="Proteomes" id="UP000335415"/>
    </source>
</evidence>
<protein>
    <submittedName>
        <fullName evidence="1">Formate hydrogenlyase regulator HycA</fullName>
    </submittedName>
</protein>
<dbReference type="Proteomes" id="UP000335415">
    <property type="component" value="Unassembled WGS sequence"/>
</dbReference>
<gene>
    <name evidence="1" type="primary">hycA</name>
    <name evidence="1" type="ORF">FJU30_19675</name>
</gene>
<evidence type="ECO:0000313" key="1">
    <source>
        <dbReference type="EMBL" id="KAA8997034.1"/>
    </source>
</evidence>
<dbReference type="EMBL" id="VYKJ01000012">
    <property type="protein sequence ID" value="KAA8997034.1"/>
    <property type="molecule type" value="Genomic_DNA"/>
</dbReference>
<comment type="caution">
    <text evidence="1">The sequence shown here is derived from an EMBL/GenBank/DDBJ whole genome shotgun (WGS) entry which is preliminary data.</text>
</comment>
<organism evidence="1 2">
    <name type="scientific">Affinibrenneria salicis</name>
    <dbReference type="NCBI Taxonomy" id="2590031"/>
    <lineage>
        <taxon>Bacteria</taxon>
        <taxon>Pseudomonadati</taxon>
        <taxon>Pseudomonadota</taxon>
        <taxon>Gammaproteobacteria</taxon>
        <taxon>Enterobacterales</taxon>
        <taxon>Pectobacteriaceae</taxon>
        <taxon>Affinibrenneria</taxon>
    </lineage>
</organism>
<dbReference type="RefSeq" id="WP_150436834.1">
    <property type="nucleotide sequence ID" value="NZ_VYKJ01000012.1"/>
</dbReference>
<keyword evidence="1" id="KW-0456">Lyase</keyword>
<dbReference type="GO" id="GO:0016829">
    <property type="term" value="F:lyase activity"/>
    <property type="evidence" value="ECO:0007669"/>
    <property type="project" value="UniProtKB-KW"/>
</dbReference>
<proteinExistence type="predicted"/>
<dbReference type="NCBIfam" id="NF007567">
    <property type="entry name" value="PRK10198.1"/>
    <property type="match status" value="1"/>
</dbReference>
<reference evidence="1 2" key="1">
    <citation type="submission" date="2019-09" db="EMBL/GenBank/DDBJ databases">
        <authorList>
            <person name="Li Y."/>
        </authorList>
    </citation>
    <scope>NUCLEOTIDE SEQUENCE [LARGE SCALE GENOMIC DNA]</scope>
    <source>
        <strain evidence="1 2">L3-3HA</strain>
    </source>
</reference>
<dbReference type="Pfam" id="PF11046">
    <property type="entry name" value="HycA_repressor"/>
    <property type="match status" value="1"/>
</dbReference>
<dbReference type="InterPro" id="IPR021285">
    <property type="entry name" value="Tscrpt_reg_HycA"/>
</dbReference>
<name>A0A5J5FU99_9GAMM</name>
<keyword evidence="2" id="KW-1185">Reference proteome</keyword>
<dbReference type="AlphaFoldDB" id="A0A5J5FU99"/>